<evidence type="ECO:0000313" key="1">
    <source>
        <dbReference type="EMBL" id="MBX74033.1"/>
    </source>
</evidence>
<sequence length="9" mass="1094">MLPRTTTFQ</sequence>
<dbReference type="EMBL" id="GGEC01093549">
    <property type="protein sequence ID" value="MBX74033.1"/>
    <property type="molecule type" value="Transcribed_RNA"/>
</dbReference>
<accession>A0A2P2R463</accession>
<name>A0A2P2R463_RHIMU</name>
<protein>
    <submittedName>
        <fullName evidence="1">Uncharacterized protein</fullName>
    </submittedName>
</protein>
<reference evidence="1" key="1">
    <citation type="submission" date="2018-02" db="EMBL/GenBank/DDBJ databases">
        <title>Rhizophora mucronata_Transcriptome.</title>
        <authorList>
            <person name="Meera S.P."/>
            <person name="Sreeshan A."/>
            <person name="Augustine A."/>
        </authorList>
    </citation>
    <scope>NUCLEOTIDE SEQUENCE</scope>
    <source>
        <tissue evidence="1">Leaf</tissue>
    </source>
</reference>
<proteinExistence type="predicted"/>
<organism evidence="1">
    <name type="scientific">Rhizophora mucronata</name>
    <name type="common">Asiatic mangrove</name>
    <dbReference type="NCBI Taxonomy" id="61149"/>
    <lineage>
        <taxon>Eukaryota</taxon>
        <taxon>Viridiplantae</taxon>
        <taxon>Streptophyta</taxon>
        <taxon>Embryophyta</taxon>
        <taxon>Tracheophyta</taxon>
        <taxon>Spermatophyta</taxon>
        <taxon>Magnoliopsida</taxon>
        <taxon>eudicotyledons</taxon>
        <taxon>Gunneridae</taxon>
        <taxon>Pentapetalae</taxon>
        <taxon>rosids</taxon>
        <taxon>fabids</taxon>
        <taxon>Malpighiales</taxon>
        <taxon>Rhizophoraceae</taxon>
        <taxon>Rhizophora</taxon>
    </lineage>
</organism>